<organism evidence="1">
    <name type="scientific">uncultured euryarchaeote Rifle_16ft_4_minimus_14142</name>
    <dbReference type="NCBI Taxonomy" id="1665188"/>
    <lineage>
        <taxon>Archaea</taxon>
        <taxon>Methanobacteriati</taxon>
        <taxon>Methanobacteriota</taxon>
        <taxon>environmental samples</taxon>
    </lineage>
</organism>
<evidence type="ECO:0000313" key="1">
    <source>
        <dbReference type="EMBL" id="AKQ01054.1"/>
    </source>
</evidence>
<proteinExistence type="predicted"/>
<name>A0A0H4TKM1_9EURY</name>
<sequence length="38" mass="4210">MMARPPEETFDITKWSPTTRLGKLVQSGKVTSMTEALA</sequence>
<protein>
    <recommendedName>
        <fullName evidence="2">30S ribosomal protein S5</fullName>
    </recommendedName>
</protein>
<dbReference type="AlphaFoldDB" id="A0A0H4TKM1"/>
<dbReference type="EMBL" id="KT006949">
    <property type="protein sequence ID" value="AKQ01054.1"/>
    <property type="molecule type" value="Genomic_DNA"/>
</dbReference>
<evidence type="ECO:0008006" key="2">
    <source>
        <dbReference type="Google" id="ProtNLM"/>
    </source>
</evidence>
<accession>A0A0H4TKM1</accession>
<reference evidence="1" key="1">
    <citation type="journal article" date="2015" name="ISME J.">
        <title>Aquifer environment selects for microbial species cohorts in sediment and groundwater.</title>
        <authorList>
            <person name="Hug L.A."/>
            <person name="Thomas B.C."/>
            <person name="Brown C.T."/>
            <person name="Frischkorn K.R."/>
            <person name="Williams K.H."/>
            <person name="Tringe S.G."/>
            <person name="Banfield J.F."/>
        </authorList>
    </citation>
    <scope>NUCLEOTIDE SEQUENCE</scope>
</reference>
<feature type="non-terminal residue" evidence="1">
    <location>
        <position position="38"/>
    </location>
</feature>